<name>A0A0G0XET1_9BACT</name>
<organism evidence="4 5">
    <name type="scientific">Candidatus Jorgensenbacteria bacterium GW2011_GWF2_41_8</name>
    <dbReference type="NCBI Taxonomy" id="1618667"/>
    <lineage>
        <taxon>Bacteria</taxon>
        <taxon>Candidatus Joergenseniibacteriota</taxon>
    </lineage>
</organism>
<keyword evidence="1" id="KW-0560">Oxidoreductase</keyword>
<dbReference type="SUPFAM" id="SSF51735">
    <property type="entry name" value="NAD(P)-binding Rossmann-fold domains"/>
    <property type="match status" value="1"/>
</dbReference>
<dbReference type="EMBL" id="LCCD01000053">
    <property type="protein sequence ID" value="KKS23345.1"/>
    <property type="molecule type" value="Genomic_DNA"/>
</dbReference>
<dbReference type="PANTHER" id="PTHR10996:SF178">
    <property type="entry name" value="2-HYDROXYACID DEHYDROGENASE YGL185C-RELATED"/>
    <property type="match status" value="1"/>
</dbReference>
<evidence type="ECO:0000256" key="1">
    <source>
        <dbReference type="ARBA" id="ARBA00023002"/>
    </source>
</evidence>
<dbReference type="AlphaFoldDB" id="A0A0G0XET1"/>
<dbReference type="GO" id="GO:0051287">
    <property type="term" value="F:NAD binding"/>
    <property type="evidence" value="ECO:0007669"/>
    <property type="project" value="InterPro"/>
</dbReference>
<comment type="caution">
    <text evidence="4">The sequence shown here is derived from an EMBL/GenBank/DDBJ whole genome shotgun (WGS) entry which is preliminary data.</text>
</comment>
<dbReference type="Proteomes" id="UP000033856">
    <property type="component" value="Unassembled WGS sequence"/>
</dbReference>
<dbReference type="GO" id="GO:0005829">
    <property type="term" value="C:cytosol"/>
    <property type="evidence" value="ECO:0007669"/>
    <property type="project" value="TreeGrafter"/>
</dbReference>
<dbReference type="InterPro" id="IPR036291">
    <property type="entry name" value="NAD(P)-bd_dom_sf"/>
</dbReference>
<evidence type="ECO:0000259" key="3">
    <source>
        <dbReference type="Pfam" id="PF02826"/>
    </source>
</evidence>
<evidence type="ECO:0000256" key="2">
    <source>
        <dbReference type="ARBA" id="ARBA00023027"/>
    </source>
</evidence>
<gene>
    <name evidence="4" type="ORF">UU83_C0053G0004</name>
</gene>
<dbReference type="InterPro" id="IPR006140">
    <property type="entry name" value="D-isomer_DH_NAD-bd"/>
</dbReference>
<protein>
    <submittedName>
        <fullName evidence="4">Lactate dehydrogenase-like protein oxidoreductase</fullName>
    </submittedName>
</protein>
<dbReference type="PATRIC" id="fig|1618667.3.peg.708"/>
<dbReference type="Pfam" id="PF02826">
    <property type="entry name" value="2-Hacid_dh_C"/>
    <property type="match status" value="1"/>
</dbReference>
<reference evidence="4 5" key="1">
    <citation type="journal article" date="2015" name="Nature">
        <title>rRNA introns, odd ribosomes, and small enigmatic genomes across a large radiation of phyla.</title>
        <authorList>
            <person name="Brown C.T."/>
            <person name="Hug L.A."/>
            <person name="Thomas B.C."/>
            <person name="Sharon I."/>
            <person name="Castelle C.J."/>
            <person name="Singh A."/>
            <person name="Wilkins M.J."/>
            <person name="Williams K.H."/>
            <person name="Banfield J.F."/>
        </authorList>
    </citation>
    <scope>NUCLEOTIDE SEQUENCE [LARGE SCALE GENOMIC DNA]</scope>
</reference>
<accession>A0A0G0XET1</accession>
<dbReference type="Gene3D" id="3.40.50.720">
    <property type="entry name" value="NAD(P)-binding Rossmann-like Domain"/>
    <property type="match status" value="2"/>
</dbReference>
<sequence>MKKHWLWHWLGAAIDVFEFEPVITPELKQLENIILTPHIASATEETRNKMAELAALNIIEALEGRIPPNLIK</sequence>
<feature type="domain" description="D-isomer specific 2-hydroxyacid dehydrogenase NAD-binding" evidence="3">
    <location>
        <begin position="11"/>
        <end position="40"/>
    </location>
</feature>
<evidence type="ECO:0000313" key="4">
    <source>
        <dbReference type="EMBL" id="KKS23345.1"/>
    </source>
</evidence>
<dbReference type="GO" id="GO:0016618">
    <property type="term" value="F:hydroxypyruvate reductase [NAD(P)H] activity"/>
    <property type="evidence" value="ECO:0007669"/>
    <property type="project" value="TreeGrafter"/>
</dbReference>
<dbReference type="GO" id="GO:0030267">
    <property type="term" value="F:glyoxylate reductase (NADPH) activity"/>
    <property type="evidence" value="ECO:0007669"/>
    <property type="project" value="TreeGrafter"/>
</dbReference>
<dbReference type="InterPro" id="IPR050223">
    <property type="entry name" value="D-isomer_2-hydroxyacid_DH"/>
</dbReference>
<keyword evidence="2" id="KW-0520">NAD</keyword>
<dbReference type="PANTHER" id="PTHR10996">
    <property type="entry name" value="2-HYDROXYACID DEHYDROGENASE-RELATED"/>
    <property type="match status" value="1"/>
</dbReference>
<evidence type="ECO:0000313" key="5">
    <source>
        <dbReference type="Proteomes" id="UP000033856"/>
    </source>
</evidence>
<proteinExistence type="predicted"/>